<dbReference type="EMBL" id="JAUUCC010000027">
    <property type="protein sequence ID" value="MEE2051284.1"/>
    <property type="molecule type" value="Genomic_DNA"/>
</dbReference>
<evidence type="ECO:0000313" key="6">
    <source>
        <dbReference type="Proteomes" id="UP001348641"/>
    </source>
</evidence>
<dbReference type="Proteomes" id="UP001348641">
    <property type="component" value="Unassembled WGS sequence"/>
</dbReference>
<dbReference type="CDD" id="cd02968">
    <property type="entry name" value="SCO"/>
    <property type="match status" value="1"/>
</dbReference>
<evidence type="ECO:0000256" key="1">
    <source>
        <dbReference type="ARBA" id="ARBA00010996"/>
    </source>
</evidence>
<protein>
    <submittedName>
        <fullName evidence="5">SCO family protein</fullName>
    </submittedName>
</protein>
<evidence type="ECO:0000256" key="3">
    <source>
        <dbReference type="SAM" id="SignalP"/>
    </source>
</evidence>
<comment type="caution">
    <text evidence="5">The sequence shown here is derived from an EMBL/GenBank/DDBJ whole genome shotgun (WGS) entry which is preliminary data.</text>
</comment>
<feature type="domain" description="Thioredoxin" evidence="4">
    <location>
        <begin position="44"/>
        <end position="202"/>
    </location>
</feature>
<dbReference type="Gene3D" id="3.40.30.10">
    <property type="entry name" value="Glutaredoxin"/>
    <property type="match status" value="1"/>
</dbReference>
<organism evidence="5 6">
    <name type="scientific">Nocardiopsis tropica</name>
    <dbReference type="NCBI Taxonomy" id="109330"/>
    <lineage>
        <taxon>Bacteria</taxon>
        <taxon>Bacillati</taxon>
        <taxon>Actinomycetota</taxon>
        <taxon>Actinomycetes</taxon>
        <taxon>Streptosporangiales</taxon>
        <taxon>Nocardiopsidaceae</taxon>
        <taxon>Nocardiopsis</taxon>
    </lineage>
</organism>
<dbReference type="PANTHER" id="PTHR12151">
    <property type="entry name" value="ELECTRON TRANSPORT PROTIN SCO1/SENC FAMILY MEMBER"/>
    <property type="match status" value="1"/>
</dbReference>
<dbReference type="PROSITE" id="PS51352">
    <property type="entry name" value="THIOREDOXIN_2"/>
    <property type="match status" value="1"/>
</dbReference>
<dbReference type="Pfam" id="PF02630">
    <property type="entry name" value="SCO1-SenC"/>
    <property type="match status" value="1"/>
</dbReference>
<dbReference type="PROSITE" id="PS51257">
    <property type="entry name" value="PROKAR_LIPOPROTEIN"/>
    <property type="match status" value="1"/>
</dbReference>
<dbReference type="SUPFAM" id="SSF52833">
    <property type="entry name" value="Thioredoxin-like"/>
    <property type="match status" value="1"/>
</dbReference>
<proteinExistence type="inferred from homology"/>
<reference evidence="5 6" key="1">
    <citation type="submission" date="2023-07" db="EMBL/GenBank/DDBJ databases">
        <authorList>
            <person name="Girao M."/>
            <person name="Carvalho M.F."/>
        </authorList>
    </citation>
    <scope>NUCLEOTIDE SEQUENCE [LARGE SCALE GENOMIC DNA]</scope>
    <source>
        <strain evidence="5 6">66/93</strain>
    </source>
</reference>
<evidence type="ECO:0000256" key="2">
    <source>
        <dbReference type="ARBA" id="ARBA00023008"/>
    </source>
</evidence>
<evidence type="ECO:0000313" key="5">
    <source>
        <dbReference type="EMBL" id="MEE2051284.1"/>
    </source>
</evidence>
<gene>
    <name evidence="5" type="ORF">Q8A49_12355</name>
</gene>
<dbReference type="RefSeq" id="WP_330158433.1">
    <property type="nucleotide sequence ID" value="NZ_BAAAJA010000008.1"/>
</dbReference>
<dbReference type="InterPro" id="IPR036249">
    <property type="entry name" value="Thioredoxin-like_sf"/>
</dbReference>
<evidence type="ECO:0000259" key="4">
    <source>
        <dbReference type="PROSITE" id="PS51352"/>
    </source>
</evidence>
<keyword evidence="2" id="KW-0186">Copper</keyword>
<feature type="signal peptide" evidence="3">
    <location>
        <begin position="1"/>
        <end position="30"/>
    </location>
</feature>
<dbReference type="InterPro" id="IPR013766">
    <property type="entry name" value="Thioredoxin_domain"/>
</dbReference>
<keyword evidence="3" id="KW-0732">Signal</keyword>
<name>A0ABU7KQK4_9ACTN</name>
<sequence>MTSRPRQAALRGPALCAAALALALATACSAADPVAEADHYMDLSDDPMAASATELTTLDGDPWAFTDVADDRLTLLFFGYTSCPDVCPMTMAEIDLALGQAGDAADAYDVVMVSTDPARDTAEQMRSWLDRFDPSFQGVRGDVDTTVEAARDYGIAVDPPQETEGQYLVTHGGRIVVLLPGGEAAGMFDEGTEADRIAALLPELAQTLL</sequence>
<comment type="similarity">
    <text evidence="1">Belongs to the SCO1/2 family.</text>
</comment>
<feature type="chain" id="PRO_5045097928" evidence="3">
    <location>
        <begin position="31"/>
        <end position="209"/>
    </location>
</feature>
<dbReference type="PANTHER" id="PTHR12151:SF25">
    <property type="entry name" value="LINALOOL DEHYDRATASE_ISOMERASE DOMAIN-CONTAINING PROTEIN"/>
    <property type="match status" value="1"/>
</dbReference>
<dbReference type="InterPro" id="IPR003782">
    <property type="entry name" value="SCO1/SenC"/>
</dbReference>
<accession>A0ABU7KQK4</accession>